<dbReference type="Pfam" id="PF00293">
    <property type="entry name" value="NUDIX"/>
    <property type="match status" value="1"/>
</dbReference>
<reference evidence="3" key="1">
    <citation type="submission" date="2021-05" db="EMBL/GenBank/DDBJ databases">
        <title>The genome of the haptophyte Pavlova lutheri (Diacronema luteri, Pavlovales) - a model for lipid biosynthesis in eukaryotic algae.</title>
        <authorList>
            <person name="Hulatt C.J."/>
            <person name="Posewitz M.C."/>
        </authorList>
    </citation>
    <scope>NUCLEOTIDE SEQUENCE</scope>
    <source>
        <strain evidence="3">NIVA-4/92</strain>
    </source>
</reference>
<dbReference type="PROSITE" id="PS00893">
    <property type="entry name" value="NUDIX_BOX"/>
    <property type="match status" value="1"/>
</dbReference>
<name>A0A8J5XS88_DIALT</name>
<dbReference type="PROSITE" id="PS51462">
    <property type="entry name" value="NUDIX"/>
    <property type="match status" value="1"/>
</dbReference>
<dbReference type="Proteomes" id="UP000751190">
    <property type="component" value="Unassembled WGS sequence"/>
</dbReference>
<dbReference type="FunFam" id="3.90.79.10:FF:000060">
    <property type="entry name" value="Nudix hydrolase 1"/>
    <property type="match status" value="1"/>
</dbReference>
<dbReference type="AlphaFoldDB" id="A0A8J5XS88"/>
<comment type="caution">
    <text evidence="3">The sequence shown here is derived from an EMBL/GenBank/DDBJ whole genome shotgun (WGS) entry which is preliminary data.</text>
</comment>
<evidence type="ECO:0000313" key="3">
    <source>
        <dbReference type="EMBL" id="KAG8464485.1"/>
    </source>
</evidence>
<evidence type="ECO:0000256" key="1">
    <source>
        <dbReference type="ARBA" id="ARBA00022801"/>
    </source>
</evidence>
<evidence type="ECO:0000313" key="4">
    <source>
        <dbReference type="Proteomes" id="UP000751190"/>
    </source>
</evidence>
<dbReference type="EMBL" id="JAGTXO010000013">
    <property type="protein sequence ID" value="KAG8464485.1"/>
    <property type="molecule type" value="Genomic_DNA"/>
</dbReference>
<keyword evidence="4" id="KW-1185">Reference proteome</keyword>
<sequence>MAAAGAPAQVRVGVGCIVIDEALRVLVGRRKGSHGAGKLALPGGHLELGESWHACAARELLEETGVAVGDDLAHVATTNDIMVAEGKHYVTVFMLARLPAGAVVHNLEPHKNHGWEWLTWEQLSVMPRDGLFIPLANLVTSGFIPPQPPASVPARG</sequence>
<dbReference type="GO" id="GO:0006203">
    <property type="term" value="P:dGTP catabolic process"/>
    <property type="evidence" value="ECO:0007669"/>
    <property type="project" value="TreeGrafter"/>
</dbReference>
<dbReference type="GO" id="GO:0035539">
    <property type="term" value="F:8-oxo-7,8-dihydrodeoxyguanosine triphosphate pyrophosphatase activity"/>
    <property type="evidence" value="ECO:0007669"/>
    <property type="project" value="TreeGrafter"/>
</dbReference>
<dbReference type="CDD" id="cd04678">
    <property type="entry name" value="NUDIX_MTH2_Nudt15"/>
    <property type="match status" value="1"/>
</dbReference>
<gene>
    <name evidence="3" type="ORF">KFE25_003548</name>
</gene>
<keyword evidence="1" id="KW-0378">Hydrolase</keyword>
<dbReference type="OMA" id="HFEASRN"/>
<organism evidence="3 4">
    <name type="scientific">Diacronema lutheri</name>
    <name type="common">Unicellular marine alga</name>
    <name type="synonym">Monochrysis lutheri</name>
    <dbReference type="NCBI Taxonomy" id="2081491"/>
    <lineage>
        <taxon>Eukaryota</taxon>
        <taxon>Haptista</taxon>
        <taxon>Haptophyta</taxon>
        <taxon>Pavlovophyceae</taxon>
        <taxon>Pavlovales</taxon>
        <taxon>Pavlovaceae</taxon>
        <taxon>Diacronema</taxon>
    </lineage>
</organism>
<evidence type="ECO:0000259" key="2">
    <source>
        <dbReference type="PROSITE" id="PS51462"/>
    </source>
</evidence>
<dbReference type="PANTHER" id="PTHR16099">
    <property type="entry name" value="8-OXO-DGTP DIPHOSPHATES NUDT15"/>
    <property type="match status" value="1"/>
</dbReference>
<dbReference type="InterPro" id="IPR000086">
    <property type="entry name" value="NUDIX_hydrolase_dom"/>
</dbReference>
<accession>A0A8J5XS88</accession>
<protein>
    <recommendedName>
        <fullName evidence="2">Nudix hydrolase domain-containing protein</fullName>
    </recommendedName>
</protein>
<dbReference type="InterPro" id="IPR015797">
    <property type="entry name" value="NUDIX_hydrolase-like_dom_sf"/>
</dbReference>
<dbReference type="InterPro" id="IPR020084">
    <property type="entry name" value="NUDIX_hydrolase_CS"/>
</dbReference>
<dbReference type="PANTHER" id="PTHR16099:SF5">
    <property type="entry name" value="NUCLEOTIDE TRIPHOSPHATE DIPHOSPHATASE NUDT15"/>
    <property type="match status" value="1"/>
</dbReference>
<feature type="domain" description="Nudix hydrolase" evidence="2">
    <location>
        <begin position="9"/>
        <end position="140"/>
    </location>
</feature>
<dbReference type="GO" id="GO:0005829">
    <property type="term" value="C:cytosol"/>
    <property type="evidence" value="ECO:0007669"/>
    <property type="project" value="TreeGrafter"/>
</dbReference>
<dbReference type="SUPFAM" id="SSF55811">
    <property type="entry name" value="Nudix"/>
    <property type="match status" value="1"/>
</dbReference>
<proteinExistence type="predicted"/>
<dbReference type="Gene3D" id="3.90.79.10">
    <property type="entry name" value="Nucleoside Triphosphate Pyrophosphohydrolase"/>
    <property type="match status" value="1"/>
</dbReference>
<dbReference type="OrthoDB" id="447842at2759"/>